<dbReference type="PIRSF" id="PIRSF006648">
    <property type="entry name" value="DrrB"/>
    <property type="match status" value="1"/>
</dbReference>
<dbReference type="PANTHER" id="PTHR30413">
    <property type="entry name" value="INNER MEMBRANE TRANSPORT PERMEASE"/>
    <property type="match status" value="1"/>
</dbReference>
<keyword evidence="10 11" id="KW-0472">Membrane</keyword>
<evidence type="ECO:0000256" key="10">
    <source>
        <dbReference type="ARBA" id="ARBA00023136"/>
    </source>
</evidence>
<protein>
    <recommendedName>
        <fullName evidence="11">Transport permease protein</fullName>
    </recommendedName>
</protein>
<dbReference type="GO" id="GO:0015920">
    <property type="term" value="P:lipopolysaccharide transport"/>
    <property type="evidence" value="ECO:0007669"/>
    <property type="project" value="TreeGrafter"/>
</dbReference>
<accession>A0AA40Y7M7</accession>
<dbReference type="Proteomes" id="UP000634179">
    <property type="component" value="Unassembled WGS sequence"/>
</dbReference>
<evidence type="ECO:0000256" key="3">
    <source>
        <dbReference type="ARBA" id="ARBA00022448"/>
    </source>
</evidence>
<dbReference type="GO" id="GO:0140359">
    <property type="term" value="F:ABC-type transporter activity"/>
    <property type="evidence" value="ECO:0007669"/>
    <property type="project" value="InterPro"/>
</dbReference>
<comment type="subcellular location">
    <subcellularLocation>
        <location evidence="11">Cell inner membrane</location>
        <topology evidence="11">Multi-pass membrane protein</topology>
    </subcellularLocation>
    <subcellularLocation>
        <location evidence="1">Cell membrane</location>
        <topology evidence="1">Multi-pass membrane protein</topology>
    </subcellularLocation>
</comment>
<name>A0AA40Y7M7_STEMA</name>
<evidence type="ECO:0000313" key="13">
    <source>
        <dbReference type="EMBL" id="MBH1791180.1"/>
    </source>
</evidence>
<proteinExistence type="inferred from homology"/>
<evidence type="ECO:0000313" key="14">
    <source>
        <dbReference type="Proteomes" id="UP000634179"/>
    </source>
</evidence>
<sequence length="286" mass="31657">MSSRLEKRSSGLTPYATARRRPLAGFLRSPLEHRQLIFRLIQREIVGRYRGSFAGLAWSFITPLIMLVLYTFVFSIVFKAKWKDFDTSGGFALILFSGLIVHGVVAECINRSPALITSNANYVKKVVFPLEVYAWVTLGSAVFHAFVSWIVLTIAQLCMGVALPWTVILFPVVMLPLLLGCLGVSWFLAAIGVYFRDVAQITGTLATLLLFLSPVFYALDSIPERYRPLIQANPLTGVLEAARKVLMFGDIPSPAYFGIGLLVGLLMAMAGYAFFQKSRDGFADVI</sequence>
<organism evidence="13 14">
    <name type="scientific">Stenotrophomonas maltophilia</name>
    <name type="common">Pseudomonas maltophilia</name>
    <name type="synonym">Xanthomonas maltophilia</name>
    <dbReference type="NCBI Taxonomy" id="40324"/>
    <lineage>
        <taxon>Bacteria</taxon>
        <taxon>Pseudomonadati</taxon>
        <taxon>Pseudomonadota</taxon>
        <taxon>Gammaproteobacteria</taxon>
        <taxon>Lysobacterales</taxon>
        <taxon>Lysobacteraceae</taxon>
        <taxon>Stenotrophomonas</taxon>
        <taxon>Stenotrophomonas maltophilia group</taxon>
    </lineage>
</organism>
<dbReference type="InterPro" id="IPR000412">
    <property type="entry name" value="ABC_2_transport"/>
</dbReference>
<feature type="transmembrane region" description="Helical" evidence="11">
    <location>
        <begin position="167"/>
        <end position="189"/>
    </location>
</feature>
<evidence type="ECO:0000256" key="2">
    <source>
        <dbReference type="ARBA" id="ARBA00007783"/>
    </source>
</evidence>
<dbReference type="GO" id="GO:0015774">
    <property type="term" value="P:polysaccharide transport"/>
    <property type="evidence" value="ECO:0007669"/>
    <property type="project" value="UniProtKB-KW"/>
</dbReference>
<keyword evidence="3 11" id="KW-0813">Transport</keyword>
<evidence type="ECO:0000256" key="5">
    <source>
        <dbReference type="ARBA" id="ARBA00022597"/>
    </source>
</evidence>
<dbReference type="PROSITE" id="PS51012">
    <property type="entry name" value="ABC_TM2"/>
    <property type="match status" value="1"/>
</dbReference>
<reference evidence="13" key="1">
    <citation type="submission" date="2020-11" db="EMBL/GenBank/DDBJ databases">
        <title>Enhanced detection system for hospital associated transmission using whole genome sequencing surveillance.</title>
        <authorList>
            <person name="Harrison L.H."/>
            <person name="Van Tyne D."/>
            <person name="Marsh J.W."/>
            <person name="Griffith M.P."/>
            <person name="Snyder D.J."/>
            <person name="Cooper V.S."/>
            <person name="Mustapha M."/>
        </authorList>
    </citation>
    <scope>NUCLEOTIDE SEQUENCE</scope>
    <source>
        <strain evidence="13">STEN00053</strain>
    </source>
</reference>
<feature type="transmembrane region" description="Helical" evidence="11">
    <location>
        <begin position="201"/>
        <end position="219"/>
    </location>
</feature>
<evidence type="ECO:0000256" key="11">
    <source>
        <dbReference type="RuleBase" id="RU361157"/>
    </source>
</evidence>
<dbReference type="GO" id="GO:0043190">
    <property type="term" value="C:ATP-binding cassette (ABC) transporter complex"/>
    <property type="evidence" value="ECO:0007669"/>
    <property type="project" value="InterPro"/>
</dbReference>
<evidence type="ECO:0000256" key="7">
    <source>
        <dbReference type="ARBA" id="ARBA00022903"/>
    </source>
</evidence>
<keyword evidence="7" id="KW-0972">Capsule biogenesis/degradation</keyword>
<evidence type="ECO:0000256" key="1">
    <source>
        <dbReference type="ARBA" id="ARBA00004651"/>
    </source>
</evidence>
<keyword evidence="6 11" id="KW-0812">Transmembrane</keyword>
<evidence type="ECO:0000259" key="12">
    <source>
        <dbReference type="PROSITE" id="PS51012"/>
    </source>
</evidence>
<evidence type="ECO:0000256" key="8">
    <source>
        <dbReference type="ARBA" id="ARBA00022989"/>
    </source>
</evidence>
<dbReference type="InterPro" id="IPR013525">
    <property type="entry name" value="ABC2_TM"/>
</dbReference>
<feature type="transmembrane region" description="Helical" evidence="11">
    <location>
        <begin position="53"/>
        <end position="78"/>
    </location>
</feature>
<feature type="transmembrane region" description="Helical" evidence="11">
    <location>
        <begin position="90"/>
        <end position="109"/>
    </location>
</feature>
<feature type="transmembrane region" description="Helical" evidence="11">
    <location>
        <begin position="255"/>
        <end position="275"/>
    </location>
</feature>
<dbReference type="PANTHER" id="PTHR30413:SF10">
    <property type="entry name" value="CAPSULE POLYSACCHARIDE EXPORT INNER-MEMBRANE PROTEIN CTRC"/>
    <property type="match status" value="1"/>
</dbReference>
<keyword evidence="9" id="KW-0625">Polysaccharide transport</keyword>
<feature type="transmembrane region" description="Helical" evidence="11">
    <location>
        <begin position="130"/>
        <end position="155"/>
    </location>
</feature>
<dbReference type="AlphaFoldDB" id="A0AA40Y7M7"/>
<evidence type="ECO:0000256" key="6">
    <source>
        <dbReference type="ARBA" id="ARBA00022692"/>
    </source>
</evidence>
<gene>
    <name evidence="13" type="ORF">I5V89_15000</name>
</gene>
<evidence type="ECO:0000256" key="9">
    <source>
        <dbReference type="ARBA" id="ARBA00023047"/>
    </source>
</evidence>
<dbReference type="EMBL" id="JADUOV010000010">
    <property type="protein sequence ID" value="MBH1791180.1"/>
    <property type="molecule type" value="Genomic_DNA"/>
</dbReference>
<keyword evidence="8 11" id="KW-1133">Transmembrane helix</keyword>
<feature type="domain" description="ABC transmembrane type-2" evidence="12">
    <location>
        <begin position="54"/>
        <end position="278"/>
    </location>
</feature>
<dbReference type="Pfam" id="PF01061">
    <property type="entry name" value="ABC2_membrane"/>
    <property type="match status" value="1"/>
</dbReference>
<dbReference type="InterPro" id="IPR047817">
    <property type="entry name" value="ABC2_TM_bact-type"/>
</dbReference>
<keyword evidence="5" id="KW-0762">Sugar transport</keyword>
<comment type="similarity">
    <text evidence="2 11">Belongs to the ABC-2 integral membrane protein family.</text>
</comment>
<comment type="caution">
    <text evidence="13">The sequence shown here is derived from an EMBL/GenBank/DDBJ whole genome shotgun (WGS) entry which is preliminary data.</text>
</comment>
<keyword evidence="4 11" id="KW-1003">Cell membrane</keyword>
<evidence type="ECO:0000256" key="4">
    <source>
        <dbReference type="ARBA" id="ARBA00022475"/>
    </source>
</evidence>